<sequence length="115" mass="12343">MTLTASISNLGYVLKPPVELRLCPVRPRRRQCTARLPPPASSSVVESSQPDDGGRSATLLLVAFPLPSRSLLAGPDAAISPCTRTKNSSSRRLVVSSSRSHRKPHGGHFPGARHR</sequence>
<proteinExistence type="predicted"/>
<feature type="region of interest" description="Disordered" evidence="1">
    <location>
        <begin position="32"/>
        <end position="53"/>
    </location>
</feature>
<gene>
    <name evidence="2" type="ORF">ALC57_13467</name>
</gene>
<dbReference type="Proteomes" id="UP000078492">
    <property type="component" value="Unassembled WGS sequence"/>
</dbReference>
<protein>
    <submittedName>
        <fullName evidence="2">Uncharacterized protein</fullName>
    </submittedName>
</protein>
<accession>A0A195DN20</accession>
<reference evidence="2 3" key="1">
    <citation type="submission" date="2015-09" db="EMBL/GenBank/DDBJ databases">
        <title>Trachymyrmex cornetzi WGS genome.</title>
        <authorList>
            <person name="Nygaard S."/>
            <person name="Hu H."/>
            <person name="Boomsma J."/>
            <person name="Zhang G."/>
        </authorList>
    </citation>
    <scope>NUCLEOTIDE SEQUENCE [LARGE SCALE GENOMIC DNA]</scope>
    <source>
        <strain evidence="2">Tcor2-1</strain>
        <tissue evidence="2">Whole body</tissue>
    </source>
</reference>
<feature type="compositionally biased region" description="Low complexity" evidence="1">
    <location>
        <begin position="88"/>
        <end position="98"/>
    </location>
</feature>
<keyword evidence="3" id="KW-1185">Reference proteome</keyword>
<dbReference type="EMBL" id="KQ980713">
    <property type="protein sequence ID" value="KYN14300.1"/>
    <property type="molecule type" value="Genomic_DNA"/>
</dbReference>
<evidence type="ECO:0000256" key="1">
    <source>
        <dbReference type="SAM" id="MobiDB-lite"/>
    </source>
</evidence>
<evidence type="ECO:0000313" key="2">
    <source>
        <dbReference type="EMBL" id="KYN14300.1"/>
    </source>
</evidence>
<dbReference type="AlphaFoldDB" id="A0A195DN20"/>
<evidence type="ECO:0000313" key="3">
    <source>
        <dbReference type="Proteomes" id="UP000078492"/>
    </source>
</evidence>
<name>A0A195DN20_9HYME</name>
<feature type="compositionally biased region" description="Basic residues" evidence="1">
    <location>
        <begin position="99"/>
        <end position="115"/>
    </location>
</feature>
<organism evidence="2 3">
    <name type="scientific">Trachymyrmex cornetzi</name>
    <dbReference type="NCBI Taxonomy" id="471704"/>
    <lineage>
        <taxon>Eukaryota</taxon>
        <taxon>Metazoa</taxon>
        <taxon>Ecdysozoa</taxon>
        <taxon>Arthropoda</taxon>
        <taxon>Hexapoda</taxon>
        <taxon>Insecta</taxon>
        <taxon>Pterygota</taxon>
        <taxon>Neoptera</taxon>
        <taxon>Endopterygota</taxon>
        <taxon>Hymenoptera</taxon>
        <taxon>Apocrita</taxon>
        <taxon>Aculeata</taxon>
        <taxon>Formicoidea</taxon>
        <taxon>Formicidae</taxon>
        <taxon>Myrmicinae</taxon>
        <taxon>Trachymyrmex</taxon>
    </lineage>
</organism>
<feature type="compositionally biased region" description="Low complexity" evidence="1">
    <location>
        <begin position="41"/>
        <end position="50"/>
    </location>
</feature>
<feature type="region of interest" description="Disordered" evidence="1">
    <location>
        <begin position="75"/>
        <end position="115"/>
    </location>
</feature>